<dbReference type="GO" id="GO:0006096">
    <property type="term" value="P:glycolytic process"/>
    <property type="evidence" value="ECO:0007669"/>
    <property type="project" value="UniProtKB-UniRule"/>
</dbReference>
<evidence type="ECO:0000256" key="2">
    <source>
        <dbReference type="ARBA" id="ARBA00023152"/>
    </source>
</evidence>
<dbReference type="PATRIC" id="fig|1218493.3.peg.1453"/>
<dbReference type="HAMAP" id="MF_01039">
    <property type="entry name" value="PGAM_GpmA"/>
    <property type="match status" value="1"/>
</dbReference>
<feature type="active site" description="Tele-phosphohistidine intermediate" evidence="4 5">
    <location>
        <position position="9"/>
    </location>
</feature>
<dbReference type="GO" id="GO:0006094">
    <property type="term" value="P:gluconeogenesis"/>
    <property type="evidence" value="ECO:0007669"/>
    <property type="project" value="UniProtKB-UniRule"/>
</dbReference>
<organism evidence="9 10">
    <name type="scientific">Lactobacillus kullabergensis</name>
    <dbReference type="NCBI Taxonomy" id="1218493"/>
    <lineage>
        <taxon>Bacteria</taxon>
        <taxon>Bacillati</taxon>
        <taxon>Bacillota</taxon>
        <taxon>Bacilli</taxon>
        <taxon>Lactobacillales</taxon>
        <taxon>Lactobacillaceae</taxon>
        <taxon>Lactobacillus</taxon>
    </lineage>
</organism>
<comment type="catalytic activity">
    <reaction evidence="4 8">
        <text>(2R)-2-phosphoglycerate = (2R)-3-phosphoglycerate</text>
        <dbReference type="Rhea" id="RHEA:15901"/>
        <dbReference type="ChEBI" id="CHEBI:58272"/>
        <dbReference type="ChEBI" id="CHEBI:58289"/>
        <dbReference type="EC" id="5.4.2.11"/>
    </reaction>
</comment>
<comment type="function">
    <text evidence="4 8">Catalyzes the interconversion of 2-phosphoglycerate and 3-phosphoglycerate.</text>
</comment>
<dbReference type="InterPro" id="IPR013078">
    <property type="entry name" value="His_Pase_superF_clade-1"/>
</dbReference>
<sequence length="226" mass="26097">MVKLVLVRHGESTANKANVYTGWNDVALTEKGRKQAKMAGNLIKSITDFHPTHIHTSVLMRAIITANIVADICNVLYLPITKTWRLNERHYGNLRGINKDESRKIFGKEQVLEWRRGFYAIPPEGKNVTSRRYANFDPHFLPQAESLYQTQQRVMPYYYDNVASRLKKSEDQLIVAHGSSLRALIKKLENIDDQEIINLEVPNAQPIVYTFDPQMKIVDKKILRCF</sequence>
<feature type="active site" description="Proton donor/acceptor" evidence="4 5">
    <location>
        <position position="88"/>
    </location>
</feature>
<dbReference type="UniPathway" id="UPA00109">
    <property type="reaction ID" value="UER00186"/>
</dbReference>
<proteinExistence type="inferred from homology"/>
<dbReference type="PIRSF" id="PIRSF000709">
    <property type="entry name" value="6PFK_2-Ptase"/>
    <property type="match status" value="1"/>
</dbReference>
<dbReference type="CDD" id="cd07067">
    <property type="entry name" value="HP_PGM_like"/>
    <property type="match status" value="1"/>
</dbReference>
<feature type="binding site" evidence="4 6">
    <location>
        <position position="99"/>
    </location>
    <ligand>
        <name>substrate</name>
    </ligand>
</feature>
<dbReference type="GO" id="GO:0004619">
    <property type="term" value="F:phosphoglycerate mutase activity"/>
    <property type="evidence" value="ECO:0007669"/>
    <property type="project" value="UniProtKB-UniRule"/>
</dbReference>
<dbReference type="RefSeq" id="WP_045928422.1">
    <property type="nucleotide sequence ID" value="NZ_JBHSZS010000002.1"/>
</dbReference>
<comment type="similarity">
    <text evidence="1 4">Belongs to the phosphoglycerate mutase family. BPG-dependent PGAM subfamily.</text>
</comment>
<dbReference type="Proteomes" id="UP000033533">
    <property type="component" value="Unassembled WGS sequence"/>
</dbReference>
<dbReference type="SMART" id="SM00855">
    <property type="entry name" value="PGAM"/>
    <property type="match status" value="1"/>
</dbReference>
<evidence type="ECO:0000256" key="5">
    <source>
        <dbReference type="PIRSR" id="PIRSR613078-1"/>
    </source>
</evidence>
<evidence type="ECO:0000313" key="10">
    <source>
        <dbReference type="Proteomes" id="UP000033533"/>
    </source>
</evidence>
<keyword evidence="3 4" id="KW-0413">Isomerase</keyword>
<evidence type="ECO:0000256" key="8">
    <source>
        <dbReference type="RuleBase" id="RU004512"/>
    </source>
</evidence>
<dbReference type="PROSITE" id="PS00175">
    <property type="entry name" value="PG_MUTASE"/>
    <property type="match status" value="1"/>
</dbReference>
<dbReference type="InterPro" id="IPR029033">
    <property type="entry name" value="His_PPase_superfam"/>
</dbReference>
<dbReference type="SUPFAM" id="SSF53254">
    <property type="entry name" value="Phosphoglycerate mutase-like"/>
    <property type="match status" value="1"/>
</dbReference>
<reference evidence="9 10" key="1">
    <citation type="submission" date="2014-12" db="EMBL/GenBank/DDBJ databases">
        <title>Comparative genomics of the lactic acid bacteria isolated from the honey bee gut.</title>
        <authorList>
            <person name="Ellegaard K.M."/>
            <person name="Tamarit D."/>
            <person name="Javelind E."/>
            <person name="Olofsson T."/>
            <person name="Andersson S.G."/>
            <person name="Vasquez A."/>
        </authorList>
    </citation>
    <scope>NUCLEOTIDE SEQUENCE [LARGE SCALE GENOMIC DNA]</scope>
    <source>
        <strain evidence="9 10">Biut2</strain>
    </source>
</reference>
<dbReference type="OrthoDB" id="9781415at2"/>
<feature type="site" description="Transition state stabilizer" evidence="4 7">
    <location>
        <position position="177"/>
    </location>
</feature>
<evidence type="ECO:0000256" key="3">
    <source>
        <dbReference type="ARBA" id="ARBA00023235"/>
    </source>
</evidence>
<dbReference type="AlphaFoldDB" id="A0A0F4L9Q6"/>
<evidence type="ECO:0000256" key="7">
    <source>
        <dbReference type="PIRSR" id="PIRSR613078-3"/>
    </source>
</evidence>
<dbReference type="HOGENOM" id="CLU_033323_1_5_9"/>
<dbReference type="EMBL" id="JXBY01000021">
    <property type="protein sequence ID" value="KJY55018.1"/>
    <property type="molecule type" value="Genomic_DNA"/>
</dbReference>
<keyword evidence="2 4" id="KW-0324">Glycolysis</keyword>
<feature type="binding site" evidence="4 6">
    <location>
        <begin position="88"/>
        <end position="91"/>
    </location>
    <ligand>
        <name>substrate</name>
    </ligand>
</feature>
<name>A0A0F4L9Q6_9LACO</name>
<dbReference type="PANTHER" id="PTHR11931">
    <property type="entry name" value="PHOSPHOGLYCERATE MUTASE"/>
    <property type="match status" value="1"/>
</dbReference>
<feature type="binding site" evidence="4 6">
    <location>
        <begin position="115"/>
        <end position="116"/>
    </location>
    <ligand>
        <name>substrate</name>
    </ligand>
</feature>
<feature type="binding site" evidence="4 6">
    <location>
        <begin position="21"/>
        <end position="22"/>
    </location>
    <ligand>
        <name>substrate</name>
    </ligand>
</feature>
<dbReference type="NCBIfam" id="TIGR01258">
    <property type="entry name" value="pgm_1"/>
    <property type="match status" value="1"/>
</dbReference>
<dbReference type="Pfam" id="PF00300">
    <property type="entry name" value="His_Phos_1"/>
    <property type="match status" value="1"/>
</dbReference>
<evidence type="ECO:0000256" key="1">
    <source>
        <dbReference type="ARBA" id="ARBA00006717"/>
    </source>
</evidence>
<protein>
    <recommendedName>
        <fullName evidence="4 8">2,3-bisphosphoglycerate-dependent phosphoglycerate mutase</fullName>
        <shortName evidence="4">BPG-dependent PGAM</shortName>
        <shortName evidence="4">PGAM</shortName>
        <shortName evidence="4">Phosphoglyceromutase</shortName>
        <shortName evidence="4">dPGM</shortName>
        <ecNumber evidence="4 8">5.4.2.11</ecNumber>
    </recommendedName>
</protein>
<keyword evidence="4" id="KW-0312">Gluconeogenesis</keyword>
<gene>
    <name evidence="4 9" type="primary">gpmA</name>
    <name evidence="9" type="ORF">JF76_13910</name>
</gene>
<comment type="pathway">
    <text evidence="4 8">Carbohydrate degradation; glycolysis; pyruvate from D-glyceraldehyde 3-phosphate: step 3/5.</text>
</comment>
<dbReference type="Gene3D" id="3.40.50.1240">
    <property type="entry name" value="Phosphoglycerate mutase-like"/>
    <property type="match status" value="1"/>
</dbReference>
<dbReference type="InterPro" id="IPR005952">
    <property type="entry name" value="Phosphogly_mut1"/>
</dbReference>
<feature type="binding site" evidence="4 6">
    <location>
        <position position="61"/>
    </location>
    <ligand>
        <name>substrate</name>
    </ligand>
</feature>
<dbReference type="InterPro" id="IPR001345">
    <property type="entry name" value="PG/BPGM_mutase_AS"/>
</dbReference>
<accession>A0A0F4L9Q6</accession>
<feature type="binding site" evidence="4 6">
    <location>
        <begin position="8"/>
        <end position="15"/>
    </location>
    <ligand>
        <name>substrate</name>
    </ligand>
</feature>
<comment type="caution">
    <text evidence="9">The sequence shown here is derived from an EMBL/GenBank/DDBJ whole genome shotgun (WGS) entry which is preliminary data.</text>
</comment>
<evidence type="ECO:0000256" key="6">
    <source>
        <dbReference type="PIRSR" id="PIRSR613078-2"/>
    </source>
</evidence>
<dbReference type="EC" id="5.4.2.11" evidence="4 8"/>
<evidence type="ECO:0000313" key="9">
    <source>
        <dbReference type="EMBL" id="KJY55018.1"/>
    </source>
</evidence>
<comment type="caution">
    <text evidence="4">Lacks conserved residue(s) required for the propagation of feature annotation.</text>
</comment>
<evidence type="ECO:0000256" key="4">
    <source>
        <dbReference type="HAMAP-Rule" id="MF_01039"/>
    </source>
</evidence>
<dbReference type="STRING" id="1218493.JF76_13910"/>